<feature type="signal peptide" evidence="1">
    <location>
        <begin position="1"/>
        <end position="19"/>
    </location>
</feature>
<organism evidence="2 3">
    <name type="scientific">Pseudomonas promysalinigenes</name>
    <dbReference type="NCBI Taxonomy" id="485898"/>
    <lineage>
        <taxon>Bacteria</taxon>
        <taxon>Pseudomonadati</taxon>
        <taxon>Pseudomonadota</taxon>
        <taxon>Gammaproteobacteria</taxon>
        <taxon>Pseudomonadales</taxon>
        <taxon>Pseudomonadaceae</taxon>
        <taxon>Pseudomonas</taxon>
    </lineage>
</organism>
<dbReference type="Proteomes" id="UP001064504">
    <property type="component" value="Chromosome"/>
</dbReference>
<keyword evidence="1" id="KW-0732">Signal</keyword>
<evidence type="ECO:0000313" key="3">
    <source>
        <dbReference type="Proteomes" id="UP001064504"/>
    </source>
</evidence>
<gene>
    <name evidence="2" type="ORF">N5C08_14265</name>
</gene>
<dbReference type="RefSeq" id="WP_060480244.1">
    <property type="nucleotide sequence ID" value="NZ_CP104557.1"/>
</dbReference>
<accession>A0ABY6AHD0</accession>
<name>A0ABY6AHD0_9PSED</name>
<dbReference type="EMBL" id="CP104557">
    <property type="protein sequence ID" value="UXH38163.1"/>
    <property type="molecule type" value="Genomic_DNA"/>
</dbReference>
<sequence>MKGFAAATLLCAVSNLCLAAEEMPLHGTIHFSGAVVGSTCTLSGNAEHGLSEHCPEDAVRQTLSVKPVGTTEGISISAAPQSRRGDESEQKYILVGSAGNPITRGQYVITQALQ</sequence>
<keyword evidence="3" id="KW-1185">Reference proteome</keyword>
<proteinExistence type="predicted"/>
<feature type="chain" id="PRO_5046132908" evidence="1">
    <location>
        <begin position="20"/>
        <end position="114"/>
    </location>
</feature>
<reference evidence="2" key="1">
    <citation type="submission" date="2022-09" db="EMBL/GenBank/DDBJ databases">
        <title>Complete genome sequence of Pseudomonas promysalinigenes strain RL-WG26, a newly isolated PGPR with the potential for plant salinity stress alleviation.</title>
        <authorList>
            <person name="Ren L."/>
            <person name="Wang G."/>
            <person name="Hu H."/>
        </authorList>
    </citation>
    <scope>NUCLEOTIDE SEQUENCE</scope>
    <source>
        <strain evidence="2">RL-WG26</strain>
    </source>
</reference>
<evidence type="ECO:0000256" key="1">
    <source>
        <dbReference type="SAM" id="SignalP"/>
    </source>
</evidence>
<evidence type="ECO:0000313" key="2">
    <source>
        <dbReference type="EMBL" id="UXH38163.1"/>
    </source>
</evidence>
<protein>
    <submittedName>
        <fullName evidence="2">Type 1 fimbrial protein</fullName>
    </submittedName>
</protein>